<dbReference type="EMBL" id="JAKKOR010000007">
    <property type="protein sequence ID" value="MCF8588968.1"/>
    <property type="molecule type" value="Genomic_DNA"/>
</dbReference>
<accession>A0ABS9ITS3</accession>
<dbReference type="Pfam" id="PF00440">
    <property type="entry name" value="TetR_N"/>
    <property type="match status" value="1"/>
</dbReference>
<dbReference type="PRINTS" id="PR00455">
    <property type="entry name" value="HTHTETR"/>
</dbReference>
<dbReference type="SUPFAM" id="SSF46689">
    <property type="entry name" value="Homeodomain-like"/>
    <property type="match status" value="1"/>
</dbReference>
<evidence type="ECO:0000256" key="1">
    <source>
        <dbReference type="ARBA" id="ARBA00023015"/>
    </source>
</evidence>
<keyword evidence="3" id="KW-0804">Transcription</keyword>
<evidence type="ECO:0000313" key="7">
    <source>
        <dbReference type="Proteomes" id="UP001200110"/>
    </source>
</evidence>
<dbReference type="PROSITE" id="PS50977">
    <property type="entry name" value="HTH_TETR_2"/>
    <property type="match status" value="1"/>
</dbReference>
<evidence type="ECO:0000256" key="2">
    <source>
        <dbReference type="ARBA" id="ARBA00023125"/>
    </source>
</evidence>
<dbReference type="Gene3D" id="1.10.357.10">
    <property type="entry name" value="Tetracycline Repressor, domain 2"/>
    <property type="match status" value="1"/>
</dbReference>
<protein>
    <submittedName>
        <fullName evidence="6">TetR/AcrR family transcriptional regulator</fullName>
    </submittedName>
</protein>
<proteinExistence type="predicted"/>
<dbReference type="Proteomes" id="UP001200110">
    <property type="component" value="Unassembled WGS sequence"/>
</dbReference>
<evidence type="ECO:0000259" key="5">
    <source>
        <dbReference type="PROSITE" id="PS50977"/>
    </source>
</evidence>
<dbReference type="InterPro" id="IPR009057">
    <property type="entry name" value="Homeodomain-like_sf"/>
</dbReference>
<dbReference type="RefSeq" id="WP_236998191.1">
    <property type="nucleotide sequence ID" value="NZ_JAKKOR010000007.1"/>
</dbReference>
<dbReference type="PANTHER" id="PTHR30055">
    <property type="entry name" value="HTH-TYPE TRANSCRIPTIONAL REGULATOR RUTR"/>
    <property type="match status" value="1"/>
</dbReference>
<feature type="domain" description="HTH tetR-type" evidence="5">
    <location>
        <begin position="6"/>
        <end position="66"/>
    </location>
</feature>
<organism evidence="6 7">
    <name type="scientific">Gordonia liuliyuniae</name>
    <dbReference type="NCBI Taxonomy" id="2911517"/>
    <lineage>
        <taxon>Bacteria</taxon>
        <taxon>Bacillati</taxon>
        <taxon>Actinomycetota</taxon>
        <taxon>Actinomycetes</taxon>
        <taxon>Mycobacteriales</taxon>
        <taxon>Gordoniaceae</taxon>
        <taxon>Gordonia</taxon>
    </lineage>
</organism>
<gene>
    <name evidence="6" type="ORF">L5G33_10905</name>
</gene>
<name>A0ABS9ITS3_9ACTN</name>
<dbReference type="PANTHER" id="PTHR30055:SF238">
    <property type="entry name" value="MYCOFACTOCIN BIOSYNTHESIS TRANSCRIPTIONAL REGULATOR MFTR-RELATED"/>
    <property type="match status" value="1"/>
</dbReference>
<sequence length="194" mass="21390">MARWEADASGRLQRAAIELFAQQGFTETTVPQIAVRAGVTTRTFFRHFPDKREVLFAGEEGLATTFADLIDTAPSELAALGTLEHALKAVADEGFEQRRDWMRQWRAIVNAEHPLRERGLSKQQMLVTAAVKALRKRGVDPVTGELAAGMALVAFQAAAAEWVADEAATRPLSSYLEVSFSHMRQVAAADHLRM</sequence>
<reference evidence="6 7" key="1">
    <citation type="submission" date="2022-01" db="EMBL/GenBank/DDBJ databases">
        <authorList>
            <person name="Huang Y."/>
        </authorList>
    </citation>
    <scope>NUCLEOTIDE SEQUENCE [LARGE SCALE GENOMIC DNA]</scope>
    <source>
        <strain evidence="6 7">HY366</strain>
    </source>
</reference>
<evidence type="ECO:0000313" key="6">
    <source>
        <dbReference type="EMBL" id="MCF8588968.1"/>
    </source>
</evidence>
<dbReference type="InterPro" id="IPR050109">
    <property type="entry name" value="HTH-type_TetR-like_transc_reg"/>
</dbReference>
<keyword evidence="2 4" id="KW-0238">DNA-binding</keyword>
<evidence type="ECO:0000256" key="3">
    <source>
        <dbReference type="ARBA" id="ARBA00023163"/>
    </source>
</evidence>
<keyword evidence="1" id="KW-0805">Transcription regulation</keyword>
<dbReference type="PROSITE" id="PS01081">
    <property type="entry name" value="HTH_TETR_1"/>
    <property type="match status" value="1"/>
</dbReference>
<feature type="DNA-binding region" description="H-T-H motif" evidence="4">
    <location>
        <begin position="29"/>
        <end position="48"/>
    </location>
</feature>
<comment type="caution">
    <text evidence="6">The sequence shown here is derived from an EMBL/GenBank/DDBJ whole genome shotgun (WGS) entry which is preliminary data.</text>
</comment>
<keyword evidence="7" id="KW-1185">Reference proteome</keyword>
<evidence type="ECO:0000256" key="4">
    <source>
        <dbReference type="PROSITE-ProRule" id="PRU00335"/>
    </source>
</evidence>
<dbReference type="InterPro" id="IPR001647">
    <property type="entry name" value="HTH_TetR"/>
</dbReference>
<dbReference type="InterPro" id="IPR023772">
    <property type="entry name" value="DNA-bd_HTH_TetR-type_CS"/>
</dbReference>